<feature type="compositionally biased region" description="Basic and acidic residues" evidence="18">
    <location>
        <begin position="33"/>
        <end position="46"/>
    </location>
</feature>
<feature type="domain" description="MYST-type HAT" evidence="19">
    <location>
        <begin position="271"/>
        <end position="545"/>
    </location>
</feature>
<evidence type="ECO:0000256" key="1">
    <source>
        <dbReference type="ARBA" id="ARBA00004123"/>
    </source>
</evidence>
<dbReference type="PROSITE" id="PS51726">
    <property type="entry name" value="MYST_HAT"/>
    <property type="match status" value="1"/>
</dbReference>
<evidence type="ECO:0000256" key="11">
    <source>
        <dbReference type="ARBA" id="ARBA00022853"/>
    </source>
</evidence>
<evidence type="ECO:0000256" key="6">
    <source>
        <dbReference type="ARBA" id="ARBA00022679"/>
    </source>
</evidence>
<evidence type="ECO:0000256" key="3">
    <source>
        <dbReference type="ARBA" id="ARBA00004584"/>
    </source>
</evidence>
<dbReference type="SUPFAM" id="SSF55729">
    <property type="entry name" value="Acyl-CoA N-acyltransferases (Nat)"/>
    <property type="match status" value="1"/>
</dbReference>
<keyword evidence="13 17" id="KW-0539">Nucleus</keyword>
<feature type="region of interest" description="Disordered" evidence="18">
    <location>
        <begin position="17"/>
        <end position="104"/>
    </location>
</feature>
<keyword evidence="6" id="KW-0808">Transferase</keyword>
<accession>A0A8C1X3C2</accession>
<dbReference type="Proteomes" id="UP000694700">
    <property type="component" value="Unplaced"/>
</dbReference>
<keyword evidence="14" id="KW-0012">Acyltransferase</keyword>
<dbReference type="FunFam" id="1.10.10.10:FF:000092">
    <property type="entry name" value="Histone acetyltransferase"/>
    <property type="match status" value="1"/>
</dbReference>
<dbReference type="GO" id="GO:0036409">
    <property type="term" value="C:histone H3-K14 acetyltransferase complex"/>
    <property type="evidence" value="ECO:0007669"/>
    <property type="project" value="TreeGrafter"/>
</dbReference>
<feature type="region of interest" description="Disordered" evidence="18">
    <location>
        <begin position="206"/>
        <end position="234"/>
    </location>
</feature>
<dbReference type="GO" id="GO:0005829">
    <property type="term" value="C:cytosol"/>
    <property type="evidence" value="ECO:0007669"/>
    <property type="project" value="UniProtKB-SubCell"/>
</dbReference>
<evidence type="ECO:0000256" key="8">
    <source>
        <dbReference type="ARBA" id="ARBA00022723"/>
    </source>
</evidence>
<keyword evidence="7" id="KW-0235">DNA replication</keyword>
<feature type="compositionally biased region" description="Polar residues" evidence="18">
    <location>
        <begin position="533"/>
        <end position="542"/>
    </location>
</feature>
<dbReference type="FunFam" id="3.30.60.60:FF:000001">
    <property type="entry name" value="Histone acetyltransferase"/>
    <property type="match status" value="1"/>
</dbReference>
<dbReference type="GO" id="GO:1902035">
    <property type="term" value="P:positive regulation of hematopoietic stem cell proliferation"/>
    <property type="evidence" value="ECO:0007669"/>
    <property type="project" value="UniProtKB-ARBA"/>
</dbReference>
<reference evidence="20" key="1">
    <citation type="submission" date="2025-08" db="UniProtKB">
        <authorList>
            <consortium name="Ensembl"/>
        </authorList>
    </citation>
    <scope>IDENTIFICATION</scope>
</reference>
<evidence type="ECO:0000256" key="13">
    <source>
        <dbReference type="ARBA" id="ARBA00023242"/>
    </source>
</evidence>
<evidence type="ECO:0000259" key="19">
    <source>
        <dbReference type="PROSITE" id="PS51726"/>
    </source>
</evidence>
<evidence type="ECO:0000256" key="2">
    <source>
        <dbReference type="ARBA" id="ARBA00004514"/>
    </source>
</evidence>
<proteinExistence type="inferred from homology"/>
<evidence type="ECO:0000256" key="7">
    <source>
        <dbReference type="ARBA" id="ARBA00022705"/>
    </source>
</evidence>
<dbReference type="GO" id="GO:0003712">
    <property type="term" value="F:transcription coregulator activity"/>
    <property type="evidence" value="ECO:0007669"/>
    <property type="project" value="TreeGrafter"/>
</dbReference>
<feature type="compositionally biased region" description="Basic and acidic residues" evidence="18">
    <location>
        <begin position="216"/>
        <end position="234"/>
    </location>
</feature>
<evidence type="ECO:0000256" key="17">
    <source>
        <dbReference type="RuleBase" id="RU361211"/>
    </source>
</evidence>
<feature type="region of interest" description="Disordered" evidence="18">
    <location>
        <begin position="170"/>
        <end position="194"/>
    </location>
</feature>
<dbReference type="Ensembl" id="ENSCCRT00015077484.1">
    <property type="protein sequence ID" value="ENSCCRP00015075047.1"/>
    <property type="gene ID" value="ENSCCRG00015030022.1"/>
</dbReference>
<evidence type="ECO:0000256" key="15">
    <source>
        <dbReference type="ARBA" id="ARBA00023328"/>
    </source>
</evidence>
<dbReference type="FunFam" id="3.40.630.30:FF:000001">
    <property type="entry name" value="Histone acetyltransferase"/>
    <property type="match status" value="1"/>
</dbReference>
<protein>
    <recommendedName>
        <fullName evidence="17">Histone acetyltransferase</fullName>
        <ecNumber evidence="17">2.3.1.48</ecNumber>
    </recommendedName>
</protein>
<evidence type="ECO:0000256" key="16">
    <source>
        <dbReference type="PIRSR" id="PIRSR602717-51"/>
    </source>
</evidence>
<dbReference type="Pfam" id="PF01853">
    <property type="entry name" value="MOZ_SAS"/>
    <property type="match status" value="1"/>
</dbReference>
<dbReference type="GO" id="GO:0000775">
    <property type="term" value="C:chromosome, centromeric region"/>
    <property type="evidence" value="ECO:0007669"/>
    <property type="project" value="UniProtKB-SubCell"/>
</dbReference>
<feature type="compositionally biased region" description="Basic and acidic residues" evidence="18">
    <location>
        <begin position="170"/>
        <end position="185"/>
    </location>
</feature>
<feature type="compositionally biased region" description="Low complexity" evidence="18">
    <location>
        <begin position="49"/>
        <end position="63"/>
    </location>
</feature>
<dbReference type="GO" id="GO:0045815">
    <property type="term" value="P:transcription initiation-coupled chromatin remodeling"/>
    <property type="evidence" value="ECO:0007669"/>
    <property type="project" value="UniProtKB-ARBA"/>
</dbReference>
<dbReference type="PANTHER" id="PTHR10615">
    <property type="entry name" value="HISTONE ACETYLTRANSFERASE"/>
    <property type="match status" value="1"/>
</dbReference>
<evidence type="ECO:0000256" key="9">
    <source>
        <dbReference type="ARBA" id="ARBA00022771"/>
    </source>
</evidence>
<dbReference type="GO" id="GO:0045935">
    <property type="term" value="P:positive regulation of nucleobase-containing compound metabolic process"/>
    <property type="evidence" value="ECO:0007669"/>
    <property type="project" value="UniProtKB-ARBA"/>
</dbReference>
<dbReference type="InterPro" id="IPR050603">
    <property type="entry name" value="MYST_HAT"/>
</dbReference>
<dbReference type="GO" id="GO:0010484">
    <property type="term" value="F:histone H3 acetyltransferase activity"/>
    <property type="evidence" value="ECO:0007669"/>
    <property type="project" value="TreeGrafter"/>
</dbReference>
<feature type="compositionally biased region" description="Polar residues" evidence="18">
    <location>
        <begin position="80"/>
        <end position="98"/>
    </location>
</feature>
<comment type="catalytic activity">
    <reaction evidence="17">
        <text>L-lysyl-[protein] + acetyl-CoA = N(6)-acetyl-L-lysyl-[protein] + CoA + H(+)</text>
        <dbReference type="Rhea" id="RHEA:45948"/>
        <dbReference type="Rhea" id="RHEA-COMP:9752"/>
        <dbReference type="Rhea" id="RHEA-COMP:10731"/>
        <dbReference type="ChEBI" id="CHEBI:15378"/>
        <dbReference type="ChEBI" id="CHEBI:29969"/>
        <dbReference type="ChEBI" id="CHEBI:57287"/>
        <dbReference type="ChEBI" id="CHEBI:57288"/>
        <dbReference type="ChEBI" id="CHEBI:61930"/>
        <dbReference type="EC" id="2.3.1.48"/>
    </reaction>
</comment>
<keyword evidence="10" id="KW-0862">Zinc</keyword>
<evidence type="ECO:0000256" key="18">
    <source>
        <dbReference type="SAM" id="MobiDB-lite"/>
    </source>
</evidence>
<dbReference type="GO" id="GO:0008270">
    <property type="term" value="F:zinc ion binding"/>
    <property type="evidence" value="ECO:0007669"/>
    <property type="project" value="UniProtKB-KW"/>
</dbReference>
<keyword evidence="11" id="KW-0156">Chromatin regulator</keyword>
<dbReference type="AlphaFoldDB" id="A0A8C1X3C2"/>
<comment type="similarity">
    <text evidence="4 17">Belongs to the MYST (SAS/MOZ) family.</text>
</comment>
<feature type="region of interest" description="Disordered" evidence="18">
    <location>
        <begin position="526"/>
        <end position="549"/>
    </location>
</feature>
<evidence type="ECO:0000256" key="12">
    <source>
        <dbReference type="ARBA" id="ARBA00022990"/>
    </source>
</evidence>
<evidence type="ECO:0000256" key="14">
    <source>
        <dbReference type="ARBA" id="ARBA00023315"/>
    </source>
</evidence>
<dbReference type="GO" id="GO:0003682">
    <property type="term" value="F:chromatin binding"/>
    <property type="evidence" value="ECO:0007669"/>
    <property type="project" value="TreeGrafter"/>
</dbReference>
<evidence type="ECO:0000256" key="10">
    <source>
        <dbReference type="ARBA" id="ARBA00022833"/>
    </source>
</evidence>
<dbReference type="GO" id="GO:0006260">
    <property type="term" value="P:DNA replication"/>
    <property type="evidence" value="ECO:0007669"/>
    <property type="project" value="UniProtKB-KW"/>
</dbReference>
<dbReference type="GO" id="GO:0006357">
    <property type="term" value="P:regulation of transcription by RNA polymerase II"/>
    <property type="evidence" value="ECO:0007669"/>
    <property type="project" value="TreeGrafter"/>
</dbReference>
<dbReference type="GO" id="GO:0010485">
    <property type="term" value="F:histone H4 acetyltransferase activity"/>
    <property type="evidence" value="ECO:0007669"/>
    <property type="project" value="TreeGrafter"/>
</dbReference>
<dbReference type="Gene3D" id="3.40.630.30">
    <property type="match status" value="1"/>
</dbReference>
<evidence type="ECO:0000313" key="21">
    <source>
        <dbReference type="Proteomes" id="UP000694700"/>
    </source>
</evidence>
<sequence>MPRRKRPNWVLMFLTLKRNAGSSSEGTEDSDFSAEHTDSSESDAHAVRNTRLTRSSLRLSRNSQDLKESADHDETPPRTPTGNAPSSESDIDMSSPNVSHDESLAKELSLKESGLAHRPKRRRFHESYNFNMKCPTPGCNSLGNCIPGPLFYFLRISTLPLKGLDSRDKHVEERTLSQRQNENRHSARQQAQMERQLRYKEKVTEMRRKRNSVPLKEQKDKYTEHRQTHGSSREPLLENITSDYDLELFRKAQARALDDLEKLRLQGQVTEGGNMIKTILFGRYELDTWYHSPYPEEYARLGRLYMCEFCLKYMKSQTILRRHMAKCVWKHPPGDEVYRKGAISVFEVDGKKNKIYCQNLCLLAKLFLDHKTLYYDVEPFLFYVMTEADNTGCHLVGYFSKEKNSFLNYNVSCILTMPQYMRQGYGKMLIDFSYLLSKVEEKVGSPERPLSDLGLISYRSYWKEVLLHYLYNFQGKEISIKEISQETAVNPVDIVSTLQSLQMLKYWKGKHLILKRQDLIDDWKTKEAKRGSNKTIDPTSLKWSPPKGT</sequence>
<dbReference type="Gene3D" id="3.30.60.60">
    <property type="entry name" value="N-acetyl transferase-like"/>
    <property type="match status" value="1"/>
</dbReference>
<evidence type="ECO:0000256" key="4">
    <source>
        <dbReference type="ARBA" id="ARBA00010107"/>
    </source>
</evidence>
<dbReference type="Gene3D" id="1.10.10.10">
    <property type="entry name" value="Winged helix-like DNA-binding domain superfamily/Winged helix DNA-binding domain"/>
    <property type="match status" value="1"/>
</dbReference>
<dbReference type="InterPro" id="IPR002717">
    <property type="entry name" value="HAT_MYST-type"/>
</dbReference>
<dbReference type="InterPro" id="IPR040706">
    <property type="entry name" value="Zf-MYST"/>
</dbReference>
<keyword evidence="5" id="KW-0963">Cytoplasm</keyword>
<evidence type="ECO:0000313" key="20">
    <source>
        <dbReference type="Ensembl" id="ENSCCRP00015075047.1"/>
    </source>
</evidence>
<dbReference type="EC" id="2.3.1.48" evidence="17"/>
<evidence type="ECO:0000256" key="5">
    <source>
        <dbReference type="ARBA" id="ARBA00022490"/>
    </source>
</evidence>
<dbReference type="InterPro" id="IPR036388">
    <property type="entry name" value="WH-like_DNA-bd_sf"/>
</dbReference>
<keyword evidence="8" id="KW-0479">Metal-binding</keyword>
<keyword evidence="15" id="KW-0137">Centromere</keyword>
<dbReference type="InterPro" id="IPR016181">
    <property type="entry name" value="Acyl_CoA_acyltransferase"/>
</dbReference>
<feature type="compositionally biased region" description="Basic and acidic residues" evidence="18">
    <location>
        <begin position="64"/>
        <end position="76"/>
    </location>
</feature>
<organism evidence="20 21">
    <name type="scientific">Cyprinus carpio</name>
    <name type="common">Common carp</name>
    <dbReference type="NCBI Taxonomy" id="7962"/>
    <lineage>
        <taxon>Eukaryota</taxon>
        <taxon>Metazoa</taxon>
        <taxon>Chordata</taxon>
        <taxon>Craniata</taxon>
        <taxon>Vertebrata</taxon>
        <taxon>Euteleostomi</taxon>
        <taxon>Actinopterygii</taxon>
        <taxon>Neopterygii</taxon>
        <taxon>Teleostei</taxon>
        <taxon>Ostariophysi</taxon>
        <taxon>Cypriniformes</taxon>
        <taxon>Cyprinidae</taxon>
        <taxon>Cyprininae</taxon>
        <taxon>Cyprinus</taxon>
    </lineage>
</organism>
<keyword evidence="12" id="KW-0007">Acetylation</keyword>
<dbReference type="Pfam" id="PF17772">
    <property type="entry name" value="zf-MYST"/>
    <property type="match status" value="1"/>
</dbReference>
<keyword evidence="9" id="KW-0863">Zinc-finger</keyword>
<name>A0A8C1X3C2_CYPCA</name>
<dbReference type="PANTHER" id="PTHR10615:SF161">
    <property type="entry name" value="HISTONE ACETYLTRANSFERASE KAT7"/>
    <property type="match status" value="1"/>
</dbReference>
<feature type="active site" description="Proton donor/acceptor" evidence="16">
    <location>
        <position position="447"/>
    </location>
</feature>
<comment type="subcellular location">
    <subcellularLocation>
        <location evidence="3">Chromosome</location>
        <location evidence="3">Centromere</location>
    </subcellularLocation>
    <subcellularLocation>
        <location evidence="2">Cytoplasm</location>
        <location evidence="2">Cytosol</location>
    </subcellularLocation>
    <subcellularLocation>
        <location evidence="1 17">Nucleus</location>
    </subcellularLocation>
</comment>